<proteinExistence type="inferred from homology"/>
<sequence length="77" mass="8608">MKDLITEIVKALVDQPDEVSVNEIEGSHTIILEVRVAKMDMGKVIGKRGRTAQAIRTILSAASGKIRKNYRFELIEI</sequence>
<dbReference type="InterPro" id="IPR015946">
    <property type="entry name" value="KH_dom-like_a/b"/>
</dbReference>
<dbReference type="SUPFAM" id="SSF54814">
    <property type="entry name" value="Prokaryotic type KH domain (KH-domain type II)"/>
    <property type="match status" value="1"/>
</dbReference>
<dbReference type="Pfam" id="PF13083">
    <property type="entry name" value="KH_KhpA-B"/>
    <property type="match status" value="1"/>
</dbReference>
<keyword evidence="1" id="KW-0963">Cytoplasm</keyword>
<dbReference type="InterPro" id="IPR020627">
    <property type="entry name" value="KhpA"/>
</dbReference>
<evidence type="ECO:0000313" key="3">
    <source>
        <dbReference type="EMBL" id="KKK74670.1"/>
    </source>
</evidence>
<comment type="caution">
    <text evidence="3">The sequence shown here is derived from an EMBL/GenBank/DDBJ whole genome shotgun (WGS) entry which is preliminary data.</text>
</comment>
<accession>A0A0F8YLR6</accession>
<organism evidence="3">
    <name type="scientific">marine sediment metagenome</name>
    <dbReference type="NCBI Taxonomy" id="412755"/>
    <lineage>
        <taxon>unclassified sequences</taxon>
        <taxon>metagenomes</taxon>
        <taxon>ecological metagenomes</taxon>
    </lineage>
</organism>
<evidence type="ECO:0000256" key="1">
    <source>
        <dbReference type="ARBA" id="ARBA00022490"/>
    </source>
</evidence>
<dbReference type="NCBIfam" id="NF002201">
    <property type="entry name" value="PRK01064.1"/>
    <property type="match status" value="1"/>
</dbReference>
<reference evidence="3" key="1">
    <citation type="journal article" date="2015" name="Nature">
        <title>Complex archaea that bridge the gap between prokaryotes and eukaryotes.</title>
        <authorList>
            <person name="Spang A."/>
            <person name="Saw J.H."/>
            <person name="Jorgensen S.L."/>
            <person name="Zaremba-Niedzwiedzka K."/>
            <person name="Martijn J."/>
            <person name="Lind A.E."/>
            <person name="van Eijk R."/>
            <person name="Schleper C."/>
            <person name="Guy L."/>
            <person name="Ettema T.J."/>
        </authorList>
    </citation>
    <scope>NUCLEOTIDE SEQUENCE</scope>
</reference>
<gene>
    <name evidence="3" type="ORF">LCGC14_2881450</name>
</gene>
<dbReference type="PANTHER" id="PTHR34654">
    <property type="entry name" value="UPF0109 PROTEIN SCO5592"/>
    <property type="match status" value="1"/>
</dbReference>
<evidence type="ECO:0000256" key="2">
    <source>
        <dbReference type="ARBA" id="ARBA00022884"/>
    </source>
</evidence>
<dbReference type="Gene3D" id="3.30.300.20">
    <property type="match status" value="1"/>
</dbReference>
<dbReference type="GO" id="GO:0003723">
    <property type="term" value="F:RNA binding"/>
    <property type="evidence" value="ECO:0007669"/>
    <property type="project" value="UniProtKB-KW"/>
</dbReference>
<keyword evidence="2" id="KW-0694">RNA-binding</keyword>
<protein>
    <submittedName>
        <fullName evidence="3">Uncharacterized protein</fullName>
    </submittedName>
</protein>
<dbReference type="InterPro" id="IPR009019">
    <property type="entry name" value="KH_sf_prok-type"/>
</dbReference>
<dbReference type="EMBL" id="LAZR01056209">
    <property type="protein sequence ID" value="KKK74670.1"/>
    <property type="molecule type" value="Genomic_DNA"/>
</dbReference>
<dbReference type="PANTHER" id="PTHR34654:SF1">
    <property type="entry name" value="RNA-BINDING PROTEIN KHPA"/>
    <property type="match status" value="1"/>
</dbReference>
<dbReference type="HAMAP" id="MF_00088">
    <property type="entry name" value="KhpA"/>
    <property type="match status" value="1"/>
</dbReference>
<dbReference type="AlphaFoldDB" id="A0A0F8YLR6"/>
<dbReference type="CDD" id="cd22533">
    <property type="entry name" value="KH-II_YlqC-like"/>
    <property type="match status" value="1"/>
</dbReference>
<name>A0A0F8YLR6_9ZZZZ</name>